<dbReference type="Gene3D" id="3.40.50.150">
    <property type="entry name" value="Vaccinia Virus protein VP39"/>
    <property type="match status" value="1"/>
</dbReference>
<dbReference type="InterPro" id="IPR029063">
    <property type="entry name" value="SAM-dependent_MTases_sf"/>
</dbReference>
<protein>
    <recommendedName>
        <fullName evidence="4">DOT1 domain-containing protein</fullName>
    </recommendedName>
</protein>
<reference evidence="2" key="1">
    <citation type="journal article" date="2020" name="bioRxiv">
        <title>Comparative genomics of Chlamydomonas.</title>
        <authorList>
            <person name="Craig R.J."/>
            <person name="Hasan A.R."/>
            <person name="Ness R.W."/>
            <person name="Keightley P.D."/>
        </authorList>
    </citation>
    <scope>NUCLEOTIDE SEQUENCE</scope>
    <source>
        <strain evidence="2">SAG 7.73</strain>
    </source>
</reference>
<proteinExistence type="predicted"/>
<feature type="region of interest" description="Disordered" evidence="1">
    <location>
        <begin position="241"/>
        <end position="489"/>
    </location>
</feature>
<keyword evidence="3" id="KW-1185">Reference proteome</keyword>
<gene>
    <name evidence="2" type="ORF">HXX76_000154</name>
</gene>
<feature type="compositionally biased region" description="Low complexity" evidence="1">
    <location>
        <begin position="300"/>
        <end position="329"/>
    </location>
</feature>
<feature type="compositionally biased region" description="Low complexity" evidence="1">
    <location>
        <begin position="420"/>
        <end position="432"/>
    </location>
</feature>
<comment type="caution">
    <text evidence="2">The sequence shown here is derived from an EMBL/GenBank/DDBJ whole genome shotgun (WGS) entry which is preliminary data.</text>
</comment>
<organism evidence="2 3">
    <name type="scientific">Chlamydomonas incerta</name>
    <dbReference type="NCBI Taxonomy" id="51695"/>
    <lineage>
        <taxon>Eukaryota</taxon>
        <taxon>Viridiplantae</taxon>
        <taxon>Chlorophyta</taxon>
        <taxon>core chlorophytes</taxon>
        <taxon>Chlorophyceae</taxon>
        <taxon>CS clade</taxon>
        <taxon>Chlamydomonadales</taxon>
        <taxon>Chlamydomonadaceae</taxon>
        <taxon>Chlamydomonas</taxon>
    </lineage>
</organism>
<dbReference type="OrthoDB" id="443402at2759"/>
<feature type="compositionally biased region" description="Gly residues" evidence="1">
    <location>
        <begin position="408"/>
        <end position="419"/>
    </location>
</feature>
<name>A0A836B2N1_CHLIN</name>
<evidence type="ECO:0000313" key="2">
    <source>
        <dbReference type="EMBL" id="KAG2445539.1"/>
    </source>
</evidence>
<evidence type="ECO:0000256" key="1">
    <source>
        <dbReference type="SAM" id="MobiDB-lite"/>
    </source>
</evidence>
<dbReference type="EMBL" id="JAEHOC010000001">
    <property type="protein sequence ID" value="KAG2445539.1"/>
    <property type="molecule type" value="Genomic_DNA"/>
</dbReference>
<feature type="compositionally biased region" description="Low complexity" evidence="1">
    <location>
        <begin position="374"/>
        <end position="392"/>
    </location>
</feature>
<feature type="compositionally biased region" description="Low complexity" evidence="1">
    <location>
        <begin position="442"/>
        <end position="463"/>
    </location>
</feature>
<accession>A0A836B2N1</accession>
<evidence type="ECO:0000313" key="3">
    <source>
        <dbReference type="Proteomes" id="UP000650467"/>
    </source>
</evidence>
<feature type="compositionally biased region" description="Low complexity" evidence="1">
    <location>
        <begin position="475"/>
        <end position="489"/>
    </location>
</feature>
<dbReference type="AlphaFoldDB" id="A0A836B2N1"/>
<dbReference type="SUPFAM" id="SSF53335">
    <property type="entry name" value="S-adenosyl-L-methionine-dependent methyltransferases"/>
    <property type="match status" value="1"/>
</dbReference>
<sequence>MPPRKQGDKGGGPRVDALYGLMQSFENKLGGGEGVEGLYGSITQGGMQKILECLAHNTGLDHRSTFIDIGAGLGRPLLHAMVSHGVPCTWGVELDRVKCDKAAAFCQHVLGNLVTKNVMPAGVDVPPVHCSPVEKFATLDPATHAYSFWEGVPGSGKRAFGELFAKSKTLRAVAVVQRAMRGQEPAAVMRELGFGPLILINSFSVSMSGSGRSFQAYVFSKMTPEAQRFFAAALHTAPAAALQQRKEQGEEEEEAAGAPLSQSGSGVTELPALELSQQPTQPEPEAREESEQQQGQPAVAPARAGRGARAASRSGSGSGRAPRGGAAAAEELSRVEVPAARQQPGTPTGSPSKARKSADGETAPESPSKKLCAEPEAAQEQEQQQGRSGGAAVAPGPSSEATAAAGGVVAGKGRGGAGKGRAAATSADMASAVKPAARPQVEEQPAVAAAAPRARAPLQQRQLTSLPEFSRRTKAAPPAKSGKAAAGPAVAVSATRSSTRLAAKALAADLAAATGLGLAAVPVPVHEVQ</sequence>
<dbReference type="Proteomes" id="UP000650467">
    <property type="component" value="Unassembled WGS sequence"/>
</dbReference>
<evidence type="ECO:0008006" key="4">
    <source>
        <dbReference type="Google" id="ProtNLM"/>
    </source>
</evidence>